<sequence>MVPYSDFTTVANYSANNICAAGSSNLSCNTFHEEKKSGNGERTMLKHEYCYDYDEESSTDASSLSPPSLTGTPRRLSSVQTTASDSDAVSDVSPVSCNKVQACSQEHKISSTTARHQAVAPEVPQRSTPALKERLGRGVLPRAFSIVIQHLVGIGSGKEPLTRFHCVKRPGIEIGDYIRRLAKHFGCSDEVFVLCLIYIDRAIKRDDTFAVSALNVHRLVLTALTIAAKFHDDIYYSNAFYARVGGVSVAELNTLELTLLKMIDWRCFVSTEEYQMYERSITMTLP</sequence>
<dbReference type="OrthoDB" id="337735at2759"/>
<dbReference type="RefSeq" id="XP_002771917.1">
    <property type="nucleotide sequence ID" value="XM_002771871.1"/>
</dbReference>
<gene>
    <name evidence="3" type="ORF">Pmar_PMAR023031</name>
</gene>
<dbReference type="SUPFAM" id="SSF47954">
    <property type="entry name" value="Cyclin-like"/>
    <property type="match status" value="1"/>
</dbReference>
<proteinExistence type="predicted"/>
<evidence type="ECO:0000256" key="1">
    <source>
        <dbReference type="SAM" id="MobiDB-lite"/>
    </source>
</evidence>
<dbReference type="SMART" id="SM00385">
    <property type="entry name" value="CYCLIN"/>
    <property type="match status" value="1"/>
</dbReference>
<feature type="compositionally biased region" description="Low complexity" evidence="1">
    <location>
        <begin position="59"/>
        <end position="69"/>
    </location>
</feature>
<dbReference type="GO" id="GO:0019901">
    <property type="term" value="F:protein kinase binding"/>
    <property type="evidence" value="ECO:0007669"/>
    <property type="project" value="InterPro"/>
</dbReference>
<evidence type="ECO:0000313" key="3">
    <source>
        <dbReference type="EMBL" id="EER03732.1"/>
    </source>
</evidence>
<keyword evidence="4" id="KW-1185">Reference proteome</keyword>
<evidence type="ECO:0000313" key="4">
    <source>
        <dbReference type="Proteomes" id="UP000007800"/>
    </source>
</evidence>
<dbReference type="EMBL" id="GG682149">
    <property type="protein sequence ID" value="EER03733.1"/>
    <property type="molecule type" value="Genomic_DNA"/>
</dbReference>
<protein>
    <recommendedName>
        <fullName evidence="2">Cyclin-like domain-containing protein</fullName>
    </recommendedName>
</protein>
<evidence type="ECO:0000259" key="2">
    <source>
        <dbReference type="SMART" id="SM00385"/>
    </source>
</evidence>
<dbReference type="Gene3D" id="1.10.472.10">
    <property type="entry name" value="Cyclin-like"/>
    <property type="match status" value="1"/>
</dbReference>
<feature type="domain" description="Cyclin-like" evidence="2">
    <location>
        <begin position="176"/>
        <end position="261"/>
    </location>
</feature>
<dbReference type="InterPro" id="IPR013763">
    <property type="entry name" value="Cyclin-like_dom"/>
</dbReference>
<dbReference type="RefSeq" id="XP_002771916.1">
    <property type="nucleotide sequence ID" value="XM_002771870.1"/>
</dbReference>
<dbReference type="EMBL" id="GG682149">
    <property type="protein sequence ID" value="EER03732.1"/>
    <property type="molecule type" value="Genomic_DNA"/>
</dbReference>
<dbReference type="InterPro" id="IPR036915">
    <property type="entry name" value="Cyclin-like_sf"/>
</dbReference>
<dbReference type="AlphaFoldDB" id="C5LHX8"/>
<name>C5LHX8_PERM5</name>
<organism evidence="4">
    <name type="scientific">Perkinsus marinus (strain ATCC 50983 / TXsc)</name>
    <dbReference type="NCBI Taxonomy" id="423536"/>
    <lineage>
        <taxon>Eukaryota</taxon>
        <taxon>Sar</taxon>
        <taxon>Alveolata</taxon>
        <taxon>Perkinsozoa</taxon>
        <taxon>Perkinsea</taxon>
        <taxon>Perkinsida</taxon>
        <taxon>Perkinsidae</taxon>
        <taxon>Perkinsus</taxon>
    </lineage>
</organism>
<accession>C5LHX8</accession>
<reference evidence="3 4" key="1">
    <citation type="submission" date="2008-07" db="EMBL/GenBank/DDBJ databases">
        <authorList>
            <person name="El-Sayed N."/>
            <person name="Caler E."/>
            <person name="Inman J."/>
            <person name="Amedeo P."/>
            <person name="Hass B."/>
            <person name="Wortman J."/>
        </authorList>
    </citation>
    <scope>NUCLEOTIDE SEQUENCE [LARGE SCALE GENOMIC DNA]</scope>
    <source>
        <strain evidence="3">ATCC 50983</strain>
        <strain evidence="4">ATCC 50983 / TXsc</strain>
    </source>
</reference>
<dbReference type="Pfam" id="PF08613">
    <property type="entry name" value="Cyclin"/>
    <property type="match status" value="1"/>
</dbReference>
<dbReference type="OMA" id="KFHDDIY"/>
<dbReference type="InterPro" id="IPR013922">
    <property type="entry name" value="Cyclin_PHO80-like"/>
</dbReference>
<feature type="region of interest" description="Disordered" evidence="1">
    <location>
        <begin position="57"/>
        <end position="86"/>
    </location>
</feature>
<dbReference type="PANTHER" id="PTHR15615">
    <property type="match status" value="1"/>
</dbReference>
<dbReference type="PANTHER" id="PTHR15615:SF108">
    <property type="entry name" value="PROTEIN CNPPD1"/>
    <property type="match status" value="1"/>
</dbReference>
<dbReference type="CDD" id="cd20558">
    <property type="entry name" value="CYCLIN_ScPCL7-like"/>
    <property type="match status" value="1"/>
</dbReference>
<dbReference type="Proteomes" id="UP000007800">
    <property type="component" value="Unassembled WGS sequence"/>
</dbReference>
<dbReference type="GeneID" id="9048226"/>